<feature type="compositionally biased region" description="Polar residues" evidence="1">
    <location>
        <begin position="661"/>
        <end position="672"/>
    </location>
</feature>
<feature type="region of interest" description="Disordered" evidence="1">
    <location>
        <begin position="639"/>
        <end position="872"/>
    </location>
</feature>
<evidence type="ECO:0000313" key="3">
    <source>
        <dbReference type="EMBL" id="KAF6751011.1"/>
    </source>
</evidence>
<feature type="compositionally biased region" description="Basic and acidic residues" evidence="1">
    <location>
        <begin position="784"/>
        <end position="801"/>
    </location>
</feature>
<feature type="region of interest" description="Disordered" evidence="1">
    <location>
        <begin position="596"/>
        <end position="627"/>
    </location>
</feature>
<evidence type="ECO:0000256" key="1">
    <source>
        <dbReference type="SAM" id="MobiDB-lite"/>
    </source>
</evidence>
<feature type="compositionally biased region" description="Basic residues" evidence="1">
    <location>
        <begin position="434"/>
        <end position="445"/>
    </location>
</feature>
<gene>
    <name evidence="3" type="ORF">DFP72DRAFT_1172622</name>
</gene>
<protein>
    <submittedName>
        <fullName evidence="3">Uncharacterized protein</fullName>
    </submittedName>
</protein>
<keyword evidence="2" id="KW-1133">Transmembrane helix</keyword>
<dbReference type="EMBL" id="JACGCI010000053">
    <property type="protein sequence ID" value="KAF6751011.1"/>
    <property type="molecule type" value="Genomic_DNA"/>
</dbReference>
<feature type="region of interest" description="Disordered" evidence="1">
    <location>
        <begin position="476"/>
        <end position="583"/>
    </location>
</feature>
<feature type="compositionally biased region" description="Polar residues" evidence="1">
    <location>
        <begin position="554"/>
        <end position="578"/>
    </location>
</feature>
<accession>A0A8H6M3M9</accession>
<feature type="region of interest" description="Disordered" evidence="1">
    <location>
        <begin position="404"/>
        <end position="453"/>
    </location>
</feature>
<feature type="compositionally biased region" description="Low complexity" evidence="1">
    <location>
        <begin position="722"/>
        <end position="738"/>
    </location>
</feature>
<reference evidence="3 4" key="1">
    <citation type="submission" date="2020-07" db="EMBL/GenBank/DDBJ databases">
        <title>Comparative genomics of pyrophilous fungi reveals a link between fire events and developmental genes.</title>
        <authorList>
            <consortium name="DOE Joint Genome Institute"/>
            <person name="Steindorff A.S."/>
            <person name="Carver A."/>
            <person name="Calhoun S."/>
            <person name="Stillman K."/>
            <person name="Liu H."/>
            <person name="Lipzen A."/>
            <person name="Pangilinan J."/>
            <person name="Labutti K."/>
            <person name="Bruns T.D."/>
            <person name="Grigoriev I.V."/>
        </authorList>
    </citation>
    <scope>NUCLEOTIDE SEQUENCE [LARGE SCALE GENOMIC DNA]</scope>
    <source>
        <strain evidence="3 4">CBS 144469</strain>
    </source>
</reference>
<dbReference type="AlphaFoldDB" id="A0A8H6M3M9"/>
<sequence length="872" mass="93737">MNLDLRRHRPPPPHSPALLPRRSSSFLSLVQDAFVMSAGLLIFGSGQETWPFKTRSEVTPTPSSPSVLLVRSLRSFSIFALISIALSSWSNIPFAAAQTTNVNHTLDISDPRITYRPTLDKWERKSFNTLEYLRVSELQPISTNGDGTTPLVNATFRGSSLYYLVPMFPFQSAVRISIDGGLATRLSMFDNRTTTGGGAPTTNDSSDPSGSQTLVLAQNLDVDKPHSIGVSSDTDDGSVFMVVGQFIYTAPADTISNTTPDPTSLTKKPSPNLRLILPLSIILPLTLMLALLAAIMMFYKRRKDAHVAPSSFFSRTGKPTPPRRGTDESIATGKDVDADGEELGEYTVAAAAFQRKSPPQIYRDPGFAQDTHRMQSFDSAGAPGSDESVVPLTQANLNALVAEESGSTALSHSHSGGHVLGGGNVPLAPSPQPSKRHGRRQKHQTAKSVVSNANTAELIAREIPYAPYLHTLAAPTEQGHSSNSHSQPNRVSNNSQPVTSRTPSYANTISTSHNPGSLKGGFFGTHIPGRFDSPTPTRQRTTGSTSEMTMGSTPQPIVSTTRTRLASQTSQTSSNQGLYPTYFPAKDPTVRAVVNEPPASTLGALKPNRRRKSAHGEPPAPDPQSEWTDTLVPARMEERPQGAAAPRIVSGDAKGHGVSGSPGTDSTLSSRPSMKRKAVPTMQDLERRNQDSGSSEDDFISPRPIQRRPEPSRPPPTHTRMASASESESESRSNIRPLPSRPRPLPHVPAASISEASTQSHSNSHSQSHNTKQSPPPSSYHASAESEQRPSSRQIDRDRKKPSGGRSSGGSHPPSAAKKPAYDPAWYPDRAAGGEYDDMYASEEETRAVMEGRGGAGAPPKVPPKSALRRGY</sequence>
<keyword evidence="4" id="KW-1185">Reference proteome</keyword>
<proteinExistence type="predicted"/>
<dbReference type="Proteomes" id="UP000521943">
    <property type="component" value="Unassembled WGS sequence"/>
</dbReference>
<keyword evidence="2" id="KW-0472">Membrane</keyword>
<evidence type="ECO:0000256" key="2">
    <source>
        <dbReference type="SAM" id="Phobius"/>
    </source>
</evidence>
<feature type="transmembrane region" description="Helical" evidence="2">
    <location>
        <begin position="275"/>
        <end position="299"/>
    </location>
</feature>
<organism evidence="3 4">
    <name type="scientific">Ephemerocybe angulata</name>
    <dbReference type="NCBI Taxonomy" id="980116"/>
    <lineage>
        <taxon>Eukaryota</taxon>
        <taxon>Fungi</taxon>
        <taxon>Dikarya</taxon>
        <taxon>Basidiomycota</taxon>
        <taxon>Agaricomycotina</taxon>
        <taxon>Agaricomycetes</taxon>
        <taxon>Agaricomycetidae</taxon>
        <taxon>Agaricales</taxon>
        <taxon>Agaricineae</taxon>
        <taxon>Psathyrellaceae</taxon>
        <taxon>Ephemerocybe</taxon>
    </lineage>
</organism>
<keyword evidence="2" id="KW-0812">Transmembrane</keyword>
<feature type="compositionally biased region" description="Polar residues" evidence="1">
    <location>
        <begin position="478"/>
        <end position="515"/>
    </location>
</feature>
<feature type="compositionally biased region" description="Low complexity" evidence="1">
    <location>
        <begin position="541"/>
        <end position="553"/>
    </location>
</feature>
<comment type="caution">
    <text evidence="3">The sequence shown here is derived from an EMBL/GenBank/DDBJ whole genome shotgun (WGS) entry which is preliminary data.</text>
</comment>
<name>A0A8H6M3M9_9AGAR</name>
<feature type="compositionally biased region" description="Low complexity" evidence="1">
    <location>
        <begin position="757"/>
        <end position="773"/>
    </location>
</feature>
<feature type="region of interest" description="Disordered" evidence="1">
    <location>
        <begin position="310"/>
        <end position="338"/>
    </location>
</feature>
<evidence type="ECO:0000313" key="4">
    <source>
        <dbReference type="Proteomes" id="UP000521943"/>
    </source>
</evidence>
<dbReference type="OrthoDB" id="3234968at2759"/>